<evidence type="ECO:0000313" key="1">
    <source>
        <dbReference type="EMBL" id="GFT57638.1"/>
    </source>
</evidence>
<reference evidence="1" key="1">
    <citation type="submission" date="2020-08" db="EMBL/GenBank/DDBJ databases">
        <title>Multicomponent nature underlies the extraordinary mechanical properties of spider dragline silk.</title>
        <authorList>
            <person name="Kono N."/>
            <person name="Nakamura H."/>
            <person name="Mori M."/>
            <person name="Yoshida Y."/>
            <person name="Ohtoshi R."/>
            <person name="Malay A.D."/>
            <person name="Moran D.A.P."/>
            <person name="Tomita M."/>
            <person name="Numata K."/>
            <person name="Arakawa K."/>
        </authorList>
    </citation>
    <scope>NUCLEOTIDE SEQUENCE</scope>
</reference>
<protein>
    <submittedName>
        <fullName evidence="1">Uncharacterized protein</fullName>
    </submittedName>
</protein>
<proteinExistence type="predicted"/>
<gene>
    <name evidence="1" type="ORF">NPIL_281671</name>
</gene>
<keyword evidence="2" id="KW-1185">Reference proteome</keyword>
<sequence length="264" mass="29176">MEESDEDVRVRVSRRPRHGLMKCRARQLVPQTLNDEELTSCGHTTEDVSCAISPGKDAGGPGIVRTRLKTGVSARDQGAPSTWNQIVSASSYGRRDEVIDECAPIIHPGPYPLGTPIFCFRKLGVRMEEGLTSYPAIDWGRQAIGGLKGTISLPVRARFLPGEGVQRDHTVLKSNSLMMIREVLGLILGKPDLMNQEASFDLSDLMFDRVIAEFQDQDFGYCCVVEEIQLFCRFLLGFKCNDFVVFGLIKLLDGTVPASFQCCG</sequence>
<dbReference type="AlphaFoldDB" id="A0A8X6PAY0"/>
<dbReference type="EMBL" id="BMAW01018264">
    <property type="protein sequence ID" value="GFT57638.1"/>
    <property type="molecule type" value="Genomic_DNA"/>
</dbReference>
<comment type="caution">
    <text evidence="1">The sequence shown here is derived from an EMBL/GenBank/DDBJ whole genome shotgun (WGS) entry which is preliminary data.</text>
</comment>
<accession>A0A8X6PAY0</accession>
<name>A0A8X6PAY0_NEPPI</name>
<organism evidence="1 2">
    <name type="scientific">Nephila pilipes</name>
    <name type="common">Giant wood spider</name>
    <name type="synonym">Nephila maculata</name>
    <dbReference type="NCBI Taxonomy" id="299642"/>
    <lineage>
        <taxon>Eukaryota</taxon>
        <taxon>Metazoa</taxon>
        <taxon>Ecdysozoa</taxon>
        <taxon>Arthropoda</taxon>
        <taxon>Chelicerata</taxon>
        <taxon>Arachnida</taxon>
        <taxon>Araneae</taxon>
        <taxon>Araneomorphae</taxon>
        <taxon>Entelegynae</taxon>
        <taxon>Araneoidea</taxon>
        <taxon>Nephilidae</taxon>
        <taxon>Nephila</taxon>
    </lineage>
</organism>
<dbReference type="Proteomes" id="UP000887013">
    <property type="component" value="Unassembled WGS sequence"/>
</dbReference>
<evidence type="ECO:0000313" key="2">
    <source>
        <dbReference type="Proteomes" id="UP000887013"/>
    </source>
</evidence>